<reference evidence="3 4" key="1">
    <citation type="submission" date="2023-01" db="EMBL/GenBank/DDBJ databases">
        <title>Analysis of 21 Apiospora genomes using comparative genomics revels a genus with tremendous synthesis potential of carbohydrate active enzymes and secondary metabolites.</title>
        <authorList>
            <person name="Sorensen T."/>
        </authorList>
    </citation>
    <scope>NUCLEOTIDE SEQUENCE [LARGE SCALE GENOMIC DNA]</scope>
    <source>
        <strain evidence="3 4">CBS 83171</strain>
    </source>
</reference>
<dbReference type="InterPro" id="IPR000172">
    <property type="entry name" value="GMC_OxRdtase_N"/>
</dbReference>
<comment type="similarity">
    <text evidence="1">Belongs to the GMC oxidoreductase family.</text>
</comment>
<name>A0ABR1VPH5_9PEZI</name>
<evidence type="ECO:0000256" key="1">
    <source>
        <dbReference type="ARBA" id="ARBA00010790"/>
    </source>
</evidence>
<dbReference type="Gene3D" id="3.30.560.10">
    <property type="entry name" value="Glucose Oxidase, domain 3"/>
    <property type="match status" value="1"/>
</dbReference>
<gene>
    <name evidence="3" type="ORF">PG996_006498</name>
</gene>
<sequence length="612" mass="64911">MTTETYDIIIIGGGTAGLVLANRLSEDPNLQVLVLESGGPADPQNLTPGAWPMLTASAGNWTFQAAPSQEGIPRQFVIPQGKALGGSSSINSFLFTSTSKANVEAWKTLGNEGWDYEAYEAALRKSFTLHKSSGDGGNGGNVTTEGQGPLQVTVASPETASFWGRAWIEGLGSLGFPQTDPLSGCLGGPNLAPESINPRSKQRSYAANAYLDPVKSRPNLKVLTDTTVAKILVEKNATATGEAVAKGVRILTPTSGLQTIGARKEVILSAGAINSPRILELSGIGGADLLQSLGIEVVVDNPYVGENLQNHPFTGLVFEARDDVETIDAFFRQDPEAVAAAMQAYAEGKGPLSTSNLMNMAQLPLPEFHTEEGRKEVDRLLGAASTSPTASHKGLSTPAFAAAHQAYVRSVLTDPSLSGEAVGNYVFGEGYAPFDAPATYRAPGKYVSVAVELSHPLSRGSVHITSASPPEKTGTNEGVRVEMGFLAHPLDLEVLARQLRFTEDLVCRADAITQYLKNPEEVKGKRRFADLEVAREYVRRTVDGAYHYTGTCAMMSREAMGGVVDDRLRVHGCANLRVCDASVIPLEPTANPQAVVYAVAEMGAGLIKEDII</sequence>
<dbReference type="EMBL" id="JAQQWM010000003">
    <property type="protein sequence ID" value="KAK8073150.1"/>
    <property type="molecule type" value="Genomic_DNA"/>
</dbReference>
<dbReference type="Pfam" id="PF00732">
    <property type="entry name" value="GMC_oxred_N"/>
    <property type="match status" value="1"/>
</dbReference>
<keyword evidence="4" id="KW-1185">Reference proteome</keyword>
<dbReference type="PIRSF" id="PIRSF000137">
    <property type="entry name" value="Alcohol_oxidase"/>
    <property type="match status" value="1"/>
</dbReference>
<dbReference type="PANTHER" id="PTHR11552:SF210">
    <property type="entry name" value="GLUCOSE-METHANOL-CHOLINE OXIDOREDUCTASE N-TERMINAL DOMAIN-CONTAINING PROTEIN-RELATED"/>
    <property type="match status" value="1"/>
</dbReference>
<dbReference type="SUPFAM" id="SSF54373">
    <property type="entry name" value="FAD-linked reductases, C-terminal domain"/>
    <property type="match status" value="1"/>
</dbReference>
<dbReference type="Proteomes" id="UP001446871">
    <property type="component" value="Unassembled WGS sequence"/>
</dbReference>
<dbReference type="InterPro" id="IPR036188">
    <property type="entry name" value="FAD/NAD-bd_sf"/>
</dbReference>
<dbReference type="SUPFAM" id="SSF51905">
    <property type="entry name" value="FAD/NAD(P)-binding domain"/>
    <property type="match status" value="1"/>
</dbReference>
<feature type="domain" description="Glucose-methanol-choline oxidoreductase N-terminal" evidence="2">
    <location>
        <begin position="271"/>
        <end position="285"/>
    </location>
</feature>
<evidence type="ECO:0000313" key="3">
    <source>
        <dbReference type="EMBL" id="KAK8073150.1"/>
    </source>
</evidence>
<dbReference type="Pfam" id="PF05199">
    <property type="entry name" value="GMC_oxred_C"/>
    <property type="match status" value="1"/>
</dbReference>
<protein>
    <submittedName>
        <fullName evidence="3">GMC oxidoreductase</fullName>
    </submittedName>
</protein>
<evidence type="ECO:0000259" key="2">
    <source>
        <dbReference type="PROSITE" id="PS00624"/>
    </source>
</evidence>
<proteinExistence type="inferred from homology"/>
<evidence type="ECO:0000313" key="4">
    <source>
        <dbReference type="Proteomes" id="UP001446871"/>
    </source>
</evidence>
<dbReference type="InterPro" id="IPR007867">
    <property type="entry name" value="GMC_OxRtase_C"/>
</dbReference>
<dbReference type="PANTHER" id="PTHR11552">
    <property type="entry name" value="GLUCOSE-METHANOL-CHOLINE GMC OXIDOREDUCTASE"/>
    <property type="match status" value="1"/>
</dbReference>
<comment type="caution">
    <text evidence="3">The sequence shown here is derived from an EMBL/GenBank/DDBJ whole genome shotgun (WGS) entry which is preliminary data.</text>
</comment>
<accession>A0ABR1VPH5</accession>
<dbReference type="PROSITE" id="PS00624">
    <property type="entry name" value="GMC_OXRED_2"/>
    <property type="match status" value="1"/>
</dbReference>
<dbReference type="Gene3D" id="3.50.50.60">
    <property type="entry name" value="FAD/NAD(P)-binding domain"/>
    <property type="match status" value="1"/>
</dbReference>
<organism evidence="3 4">
    <name type="scientific">Apiospora saccharicola</name>
    <dbReference type="NCBI Taxonomy" id="335842"/>
    <lineage>
        <taxon>Eukaryota</taxon>
        <taxon>Fungi</taxon>
        <taxon>Dikarya</taxon>
        <taxon>Ascomycota</taxon>
        <taxon>Pezizomycotina</taxon>
        <taxon>Sordariomycetes</taxon>
        <taxon>Xylariomycetidae</taxon>
        <taxon>Amphisphaeriales</taxon>
        <taxon>Apiosporaceae</taxon>
        <taxon>Apiospora</taxon>
    </lineage>
</organism>
<dbReference type="InterPro" id="IPR012132">
    <property type="entry name" value="GMC_OxRdtase"/>
</dbReference>